<evidence type="ECO:0000256" key="1">
    <source>
        <dbReference type="SAM" id="Coils"/>
    </source>
</evidence>
<dbReference type="Proteomes" id="UP000198405">
    <property type="component" value="Unassembled WGS sequence"/>
</dbReference>
<name>A0A238XV54_9BACT</name>
<feature type="transmembrane region" description="Helical" evidence="2">
    <location>
        <begin position="20"/>
        <end position="40"/>
    </location>
</feature>
<dbReference type="EMBL" id="FZOB01000001">
    <property type="protein sequence ID" value="SNR62570.1"/>
    <property type="molecule type" value="Genomic_DNA"/>
</dbReference>
<evidence type="ECO:0008006" key="5">
    <source>
        <dbReference type="Google" id="ProtNLM"/>
    </source>
</evidence>
<evidence type="ECO:0000313" key="4">
    <source>
        <dbReference type="Proteomes" id="UP000198405"/>
    </source>
</evidence>
<keyword evidence="4" id="KW-1185">Reference proteome</keyword>
<keyword evidence="2" id="KW-0472">Membrane</keyword>
<protein>
    <recommendedName>
        <fullName evidence="5">Tetratricopeptide repeat-containing protein</fullName>
    </recommendedName>
</protein>
<reference evidence="4" key="1">
    <citation type="submission" date="2017-06" db="EMBL/GenBank/DDBJ databases">
        <authorList>
            <person name="Varghese N."/>
            <person name="Submissions S."/>
        </authorList>
    </citation>
    <scope>NUCLEOTIDE SEQUENCE [LARGE SCALE GENOMIC DNA]</scope>
    <source>
        <strain evidence="4">DSM 15668</strain>
    </source>
</reference>
<keyword evidence="2" id="KW-0812">Transmembrane</keyword>
<proteinExistence type="predicted"/>
<organism evidence="3 4">
    <name type="scientific">Desulfurobacterium atlanticum</name>
    <dbReference type="NCBI Taxonomy" id="240169"/>
    <lineage>
        <taxon>Bacteria</taxon>
        <taxon>Pseudomonadati</taxon>
        <taxon>Aquificota</taxon>
        <taxon>Aquificia</taxon>
        <taxon>Desulfurobacteriales</taxon>
        <taxon>Desulfurobacteriaceae</taxon>
        <taxon>Desulfurobacterium</taxon>
    </lineage>
</organism>
<keyword evidence="1" id="KW-0175">Coiled coil</keyword>
<accession>A0A238XV54</accession>
<sequence>MQNLKGKKGFWKQIASVKVFSNIEIFVFILLLVILAVLLFPEKEISSLLKTENGNPDLSLSKTYIKTLLKIEKNPELMILLIKSDIKAGNYEEALKLIEELEKSKKISKKEIAYMKLEIYERMFFAEKNRKRKEALKKELKNLIKYLALSEFSSLNLEKLYKKALSFNFHDIALLISSKKADESKIWLERAYKTAITLKKYDDAFKYLDRLIETSERTRKIKYIKEAFNLSVSIGDYSRGYKYANDLLSFDALSTDDVKKIIDMALFEKDYNTALKFSYRMFEKNRSKFYFKKTVQLALWSGKYELAKHLLENYGEKYITNPNMALFILHTVMALNDRKVAVHIAQKAIDIYGEKK</sequence>
<gene>
    <name evidence="3" type="ORF">SAMN06265340_101279</name>
</gene>
<feature type="coiled-coil region" evidence="1">
    <location>
        <begin position="91"/>
        <end position="146"/>
    </location>
</feature>
<keyword evidence="2" id="KW-1133">Transmembrane helix</keyword>
<dbReference type="AlphaFoldDB" id="A0A238XV54"/>
<evidence type="ECO:0000256" key="2">
    <source>
        <dbReference type="SAM" id="Phobius"/>
    </source>
</evidence>
<evidence type="ECO:0000313" key="3">
    <source>
        <dbReference type="EMBL" id="SNR62570.1"/>
    </source>
</evidence>